<evidence type="ECO:0000313" key="7">
    <source>
        <dbReference type="Proteomes" id="UP000068905"/>
    </source>
</evidence>
<evidence type="ECO:0000313" key="6">
    <source>
        <dbReference type="EMBL" id="ALE02641.1"/>
    </source>
</evidence>
<name>A0A0M3T2D2_9GAMM</name>
<dbReference type="InterPro" id="IPR051939">
    <property type="entry name" value="Glycosyltr_41/O-GlcNAc_trsf"/>
</dbReference>
<dbReference type="PANTHER" id="PTHR44835">
    <property type="entry name" value="UDP-N-ACETYLGLUCOSAMINE--PEPTIDE N-ACETYLGLUCOSAMINYLTRANSFERASE SPINDLY-RELATED"/>
    <property type="match status" value="1"/>
</dbReference>
<feature type="domain" description="Methyltransferase type 11" evidence="5">
    <location>
        <begin position="210"/>
        <end position="301"/>
    </location>
</feature>
<dbReference type="Gene3D" id="3.40.50.150">
    <property type="entry name" value="Vaccinia Virus protein VP39"/>
    <property type="match status" value="1"/>
</dbReference>
<dbReference type="PROSITE" id="PS50005">
    <property type="entry name" value="TPR"/>
    <property type="match status" value="3"/>
</dbReference>
<dbReference type="Pfam" id="PF08241">
    <property type="entry name" value="Methyltransf_11"/>
    <property type="match status" value="1"/>
</dbReference>
<evidence type="ECO:0000256" key="3">
    <source>
        <dbReference type="ARBA" id="ARBA00022679"/>
    </source>
</evidence>
<protein>
    <recommendedName>
        <fullName evidence="5">Methyltransferase type 11 domain-containing protein</fullName>
    </recommendedName>
</protein>
<dbReference type="InterPro" id="IPR013216">
    <property type="entry name" value="Methyltransf_11"/>
</dbReference>
<dbReference type="Proteomes" id="UP000068905">
    <property type="component" value="Chromosome"/>
</dbReference>
<dbReference type="AlphaFoldDB" id="A0A0M3T2D2"/>
<keyword evidence="7" id="KW-1185">Reference proteome</keyword>
<evidence type="ECO:0000256" key="4">
    <source>
        <dbReference type="PROSITE-ProRule" id="PRU00339"/>
    </source>
</evidence>
<dbReference type="PANTHER" id="PTHR44835:SF1">
    <property type="entry name" value="PROTEIN O-GLCNAC TRANSFERASE"/>
    <property type="match status" value="1"/>
</dbReference>
<dbReference type="PROSITE" id="PS50293">
    <property type="entry name" value="TPR_REGION"/>
    <property type="match status" value="1"/>
</dbReference>
<dbReference type="GO" id="GO:0016757">
    <property type="term" value="F:glycosyltransferase activity"/>
    <property type="evidence" value="ECO:0007669"/>
    <property type="project" value="UniProtKB-KW"/>
</dbReference>
<dbReference type="InterPro" id="IPR019734">
    <property type="entry name" value="TPR_rpt"/>
</dbReference>
<keyword evidence="4" id="KW-0802">TPR repeat</keyword>
<evidence type="ECO:0000256" key="2">
    <source>
        <dbReference type="ARBA" id="ARBA00022676"/>
    </source>
</evidence>
<feature type="repeat" description="TPR" evidence="4">
    <location>
        <begin position="37"/>
        <end position="70"/>
    </location>
</feature>
<dbReference type="OrthoDB" id="9809392at2"/>
<dbReference type="Pfam" id="PF00515">
    <property type="entry name" value="TPR_1"/>
    <property type="match status" value="1"/>
</dbReference>
<dbReference type="Pfam" id="PF13174">
    <property type="entry name" value="TPR_6"/>
    <property type="match status" value="1"/>
</dbReference>
<dbReference type="STRING" id="1125411.W908_02960"/>
<dbReference type="EMBL" id="CP006911">
    <property type="protein sequence ID" value="ALE02641.1"/>
    <property type="molecule type" value="Genomic_DNA"/>
</dbReference>
<dbReference type="SUPFAM" id="SSF48452">
    <property type="entry name" value="TPR-like"/>
    <property type="match status" value="1"/>
</dbReference>
<dbReference type="SMART" id="SM00028">
    <property type="entry name" value="TPR"/>
    <property type="match status" value="3"/>
</dbReference>
<feature type="repeat" description="TPR" evidence="4">
    <location>
        <begin position="108"/>
        <end position="141"/>
    </location>
</feature>
<dbReference type="RefSeq" id="WP_053819861.1">
    <property type="nucleotide sequence ID" value="NZ_CP006911.1"/>
</dbReference>
<dbReference type="SUPFAM" id="SSF53335">
    <property type="entry name" value="S-adenosyl-L-methionine-dependent methyltransferases"/>
    <property type="match status" value="1"/>
</dbReference>
<comment type="pathway">
    <text evidence="1">Protein modification; protein glycosylation.</text>
</comment>
<evidence type="ECO:0000256" key="1">
    <source>
        <dbReference type="ARBA" id="ARBA00004922"/>
    </source>
</evidence>
<dbReference type="InterPro" id="IPR029063">
    <property type="entry name" value="SAM-dependent_MTases_sf"/>
</dbReference>
<proteinExistence type="predicted"/>
<organism evidence="6 7">
    <name type="scientific">Candidatus Pseudothioglobus singularis PS1</name>
    <dbReference type="NCBI Taxonomy" id="1125411"/>
    <lineage>
        <taxon>Bacteria</taxon>
        <taxon>Pseudomonadati</taxon>
        <taxon>Pseudomonadota</taxon>
        <taxon>Gammaproteobacteria</taxon>
        <taxon>Candidatus Pseudothioglobaceae</taxon>
        <taxon>Candidatus Pseudothioglobus</taxon>
    </lineage>
</organism>
<dbReference type="Pfam" id="PF13181">
    <property type="entry name" value="TPR_8"/>
    <property type="match status" value="1"/>
</dbReference>
<accession>A0A0M3T2D2</accession>
<sequence length="362" mass="41168">MKHESFNDQGIKLLRKKQFIEAKNSFEKALQFKPNFTKALNNLGIVNYKLGNLDQAVRLFKKVVALDSDYAVTSENKILSVIYFFSQGDIQQALEILNMLVEKNPREALLFNMLGGCFASIGMVEMAIENYQKAIELEPEYAIPKHMLNSLTGYTSKEPPKQYVKNLFDDYAYRFNDALVNNLQYSLPFIIKEFILQINSKKCIYLNVIDLGCGTGLAGKDLRDISTNLLGIDISENMISEAKKLGIFDTLIVGDIVEKLNSFPGKFDLFVALDVLIYIGDVESIFKAVHKSCNSDSLFVFSVEIQDENGYSLLKSSRYAHSDKYIMHQTNELFDLVNSQNVKLRKEGENWIEGKVYAFKPI</sequence>
<dbReference type="KEGG" id="tsn:W908_02960"/>
<dbReference type="Gene3D" id="1.25.40.10">
    <property type="entry name" value="Tetratricopeptide repeat domain"/>
    <property type="match status" value="2"/>
</dbReference>
<feature type="repeat" description="TPR" evidence="4">
    <location>
        <begin position="3"/>
        <end position="36"/>
    </location>
</feature>
<keyword evidence="3" id="KW-0808">Transferase</keyword>
<gene>
    <name evidence="6" type="ORF">W908_02960</name>
</gene>
<evidence type="ECO:0000259" key="5">
    <source>
        <dbReference type="Pfam" id="PF08241"/>
    </source>
</evidence>
<dbReference type="CDD" id="cd02440">
    <property type="entry name" value="AdoMet_MTases"/>
    <property type="match status" value="1"/>
</dbReference>
<reference evidence="6 7" key="1">
    <citation type="journal article" date="2015" name="Genome Announc.">
        <title>Genome Sequence of 'Candidatus Thioglobus singularis' Strain PS1, a Mixotroph from the SUP05 Clade of Marine Gammaproteobacteria.</title>
        <authorList>
            <person name="Marshall K.T."/>
            <person name="Morris R.M."/>
        </authorList>
    </citation>
    <scope>NUCLEOTIDE SEQUENCE [LARGE SCALE GENOMIC DNA]</scope>
    <source>
        <strain evidence="6 7">PS1</strain>
    </source>
</reference>
<dbReference type="InterPro" id="IPR011990">
    <property type="entry name" value="TPR-like_helical_dom_sf"/>
</dbReference>
<keyword evidence="2" id="KW-0328">Glycosyltransferase</keyword>